<dbReference type="InterPro" id="IPR052018">
    <property type="entry name" value="PHP_domain"/>
</dbReference>
<evidence type="ECO:0000313" key="3">
    <source>
        <dbReference type="Proteomes" id="UP000464754"/>
    </source>
</evidence>
<dbReference type="Proteomes" id="UP000464754">
    <property type="component" value="Chromosome"/>
</dbReference>
<dbReference type="Gene3D" id="3.20.20.140">
    <property type="entry name" value="Metal-dependent hydrolases"/>
    <property type="match status" value="1"/>
</dbReference>
<dbReference type="Gene3D" id="1.10.150.650">
    <property type="match status" value="1"/>
</dbReference>
<dbReference type="GO" id="GO:0035312">
    <property type="term" value="F:5'-3' DNA exonuclease activity"/>
    <property type="evidence" value="ECO:0007669"/>
    <property type="project" value="TreeGrafter"/>
</dbReference>
<proteinExistence type="predicted"/>
<feature type="domain" description="Polymerase/histidinol phosphatase N-terminal" evidence="1">
    <location>
        <begin position="4"/>
        <end position="67"/>
    </location>
</feature>
<evidence type="ECO:0000313" key="2">
    <source>
        <dbReference type="EMBL" id="BBK22236.1"/>
    </source>
</evidence>
<dbReference type="InterPro" id="IPR016195">
    <property type="entry name" value="Pol/histidinol_Pase-like"/>
</dbReference>
<evidence type="ECO:0000259" key="1">
    <source>
        <dbReference type="SMART" id="SM00481"/>
    </source>
</evidence>
<dbReference type="SMART" id="SM00481">
    <property type="entry name" value="POLIIIAc"/>
    <property type="match status" value="1"/>
</dbReference>
<gene>
    <name evidence="2" type="ORF">Aargi30884_11390</name>
</gene>
<name>A0A6N4TGC4_9FIRM</name>
<dbReference type="GO" id="GO:0004534">
    <property type="term" value="F:5'-3' RNA exonuclease activity"/>
    <property type="evidence" value="ECO:0007669"/>
    <property type="project" value="TreeGrafter"/>
</dbReference>
<reference evidence="3" key="1">
    <citation type="submission" date="2019-05" db="EMBL/GenBank/DDBJ databases">
        <title>Complete genome sequencing of Absiella argi strain JCM 30884.</title>
        <authorList>
            <person name="Sakamoto M."/>
            <person name="Murakami T."/>
            <person name="Mori H."/>
        </authorList>
    </citation>
    <scope>NUCLEOTIDE SEQUENCE [LARGE SCALE GENOMIC DNA]</scope>
    <source>
        <strain evidence="3">JCM 30884</strain>
    </source>
</reference>
<keyword evidence="3" id="KW-1185">Reference proteome</keyword>
<dbReference type="KEGG" id="aarg:Aargi30884_11390"/>
<dbReference type="RefSeq" id="WP_118277974.1">
    <property type="nucleotide sequence ID" value="NZ_AP019695.1"/>
</dbReference>
<dbReference type="Pfam" id="PF02811">
    <property type="entry name" value="PHP"/>
    <property type="match status" value="1"/>
</dbReference>
<dbReference type="EMBL" id="AP019695">
    <property type="protein sequence ID" value="BBK22236.1"/>
    <property type="molecule type" value="Genomic_DNA"/>
</dbReference>
<dbReference type="PANTHER" id="PTHR42924">
    <property type="entry name" value="EXONUCLEASE"/>
    <property type="match status" value="1"/>
</dbReference>
<accession>A0A6N4TGC4</accession>
<dbReference type="InterPro" id="IPR004013">
    <property type="entry name" value="PHP_dom"/>
</dbReference>
<dbReference type="InterPro" id="IPR003141">
    <property type="entry name" value="Pol/His_phosphatase_N"/>
</dbReference>
<sequence length="296" mass="34392">MNHIDLHMHSKFSIDGEYSPESLLEMAYHQNLQTVSITDHNSVKAYQEITNTHDISLIPGIELDCRFQGKDFHLLGYGIDIHAPIYKKIEQDIMKQEQECSQKRLSLIKEKLHLEIDEEKLKEVSPFGIYVPETICEIAMKDKRNQKNPYLQPYFPQGERSNNPYVNFYWDFCSQGKIAYTKINYISMEDAVSIYHKQGGIAVVAHPGNNVKEDLQLMEDIRHLGIDGIEVYSSYHTQEQIAFYHKVCQKYQLIETAGSDFHDKTKPNVSMGLCHMPKEQEEMLIKTMLSLKSRRT</sequence>
<dbReference type="SUPFAM" id="SSF89550">
    <property type="entry name" value="PHP domain-like"/>
    <property type="match status" value="1"/>
</dbReference>
<dbReference type="CDD" id="cd07438">
    <property type="entry name" value="PHP_HisPPase_AMP"/>
    <property type="match status" value="1"/>
</dbReference>
<dbReference type="AlphaFoldDB" id="A0A6N4TGC4"/>
<dbReference type="PANTHER" id="PTHR42924:SF3">
    <property type="entry name" value="POLYMERASE_HISTIDINOL PHOSPHATASE N-TERMINAL DOMAIN-CONTAINING PROTEIN"/>
    <property type="match status" value="1"/>
</dbReference>
<protein>
    <submittedName>
        <fullName evidence="2">Phosphatase</fullName>
    </submittedName>
</protein>
<organism evidence="2 3">
    <name type="scientific">Amedibacterium intestinale</name>
    <dbReference type="NCBI Taxonomy" id="2583452"/>
    <lineage>
        <taxon>Bacteria</taxon>
        <taxon>Bacillati</taxon>
        <taxon>Bacillota</taxon>
        <taxon>Erysipelotrichia</taxon>
        <taxon>Erysipelotrichales</taxon>
        <taxon>Erysipelotrichaceae</taxon>
        <taxon>Amedibacterium</taxon>
    </lineage>
</organism>